<accession>A0A8S5UGS2</accession>
<reference evidence="1" key="1">
    <citation type="journal article" date="2021" name="Proc. Natl. Acad. Sci. U.S.A.">
        <title>A Catalog of Tens of Thousands of Viruses from Human Metagenomes Reveals Hidden Associations with Chronic Diseases.</title>
        <authorList>
            <person name="Tisza M.J."/>
            <person name="Buck C.B."/>
        </authorList>
    </citation>
    <scope>NUCLEOTIDE SEQUENCE</scope>
    <source>
        <strain evidence="1">Ctshb19</strain>
    </source>
</reference>
<proteinExistence type="predicted"/>
<dbReference type="EMBL" id="BK016086">
    <property type="protein sequence ID" value="DAF93672.1"/>
    <property type="molecule type" value="Genomic_DNA"/>
</dbReference>
<protein>
    <submittedName>
        <fullName evidence="1">Uncharacterized protein</fullName>
    </submittedName>
</protein>
<evidence type="ECO:0000313" key="1">
    <source>
        <dbReference type="EMBL" id="DAF93672.1"/>
    </source>
</evidence>
<organism evidence="1">
    <name type="scientific">Myoviridae sp. ctshb19</name>
    <dbReference type="NCBI Taxonomy" id="2825194"/>
    <lineage>
        <taxon>Viruses</taxon>
        <taxon>Duplodnaviria</taxon>
        <taxon>Heunggongvirae</taxon>
        <taxon>Uroviricota</taxon>
        <taxon>Caudoviricetes</taxon>
    </lineage>
</organism>
<sequence length="99" mass="11263">MNVLDEVIAQLNMVETVNLTGVTNGPHVHKERVRYLLEIASDRQQVIENLNTVKVLNELLMAIRYNANNRAPDERRGLTMDDVVGEFLKKISEIQSGEM</sequence>
<name>A0A8S5UGS2_9CAUD</name>